<comment type="caution">
    <text evidence="8">The sequence shown here is derived from an EMBL/GenBank/DDBJ whole genome shotgun (WGS) entry which is preliminary data.</text>
</comment>
<dbReference type="EMBL" id="JAFREL020000001">
    <property type="protein sequence ID" value="MEO1769355.1"/>
    <property type="molecule type" value="Genomic_DNA"/>
</dbReference>
<evidence type="ECO:0000313" key="9">
    <source>
        <dbReference type="Proteomes" id="UP000664357"/>
    </source>
</evidence>
<feature type="transmembrane region" description="Helical" evidence="6">
    <location>
        <begin position="12"/>
        <end position="32"/>
    </location>
</feature>
<dbReference type="RefSeq" id="WP_207705350.1">
    <property type="nucleotide sequence ID" value="NZ_JAFREL020000001.1"/>
</dbReference>
<dbReference type="SUPFAM" id="SSF51306">
    <property type="entry name" value="LexA/Signal peptidase"/>
    <property type="match status" value="1"/>
</dbReference>
<keyword evidence="9" id="KW-1185">Reference proteome</keyword>
<proteinExistence type="inferred from homology"/>
<dbReference type="PANTHER" id="PTHR43390">
    <property type="entry name" value="SIGNAL PEPTIDASE I"/>
    <property type="match status" value="1"/>
</dbReference>
<dbReference type="InterPro" id="IPR000223">
    <property type="entry name" value="Pept_S26A_signal_pept_1"/>
</dbReference>
<dbReference type="InterPro" id="IPR036286">
    <property type="entry name" value="LexA/Signal_pep-like_sf"/>
</dbReference>
<gene>
    <name evidence="8" type="ORF">JZO67_001306</name>
</gene>
<evidence type="ECO:0000256" key="3">
    <source>
        <dbReference type="ARBA" id="ARBA00009370"/>
    </source>
</evidence>
<dbReference type="InterPro" id="IPR019533">
    <property type="entry name" value="Peptidase_S26"/>
</dbReference>
<evidence type="ECO:0000256" key="5">
    <source>
        <dbReference type="ARBA" id="ARBA00022801"/>
    </source>
</evidence>
<keyword evidence="5 6" id="KW-0378">Hydrolase</keyword>
<dbReference type="EC" id="3.4.21.89" evidence="4 6"/>
<dbReference type="PROSITE" id="PS00761">
    <property type="entry name" value="SPASE_I_3"/>
    <property type="match status" value="1"/>
</dbReference>
<dbReference type="InterPro" id="IPR019758">
    <property type="entry name" value="Pept_S26A_signal_pept_1_CS"/>
</dbReference>
<dbReference type="Proteomes" id="UP000664357">
    <property type="component" value="Unassembled WGS sequence"/>
</dbReference>
<dbReference type="PROSITE" id="PS00760">
    <property type="entry name" value="SPASE_I_2"/>
    <property type="match status" value="1"/>
</dbReference>
<accession>A0ABV0EN10</accession>
<dbReference type="PANTHER" id="PTHR43390:SF1">
    <property type="entry name" value="CHLOROPLAST PROCESSING PEPTIDASE"/>
    <property type="match status" value="1"/>
</dbReference>
<keyword evidence="6" id="KW-0812">Transmembrane</keyword>
<evidence type="ECO:0000256" key="6">
    <source>
        <dbReference type="RuleBase" id="RU362042"/>
    </source>
</evidence>
<comment type="subcellular location">
    <subcellularLocation>
        <location evidence="2">Cell membrane</location>
        <topology evidence="2">Single-pass type II membrane protein</topology>
    </subcellularLocation>
    <subcellularLocation>
        <location evidence="6">Membrane</location>
        <topology evidence="6">Single-pass type II membrane protein</topology>
    </subcellularLocation>
</comment>
<organism evidence="8 9">
    <name type="scientific">Candidatus Enterococcus ferrettii</name>
    <dbReference type="NCBI Taxonomy" id="2815324"/>
    <lineage>
        <taxon>Bacteria</taxon>
        <taxon>Bacillati</taxon>
        <taxon>Bacillota</taxon>
        <taxon>Bacilli</taxon>
        <taxon>Lactobacillales</taxon>
        <taxon>Enterococcaceae</taxon>
        <taxon>Enterococcus</taxon>
    </lineage>
</organism>
<reference evidence="8 9" key="1">
    <citation type="submission" date="2024-02" db="EMBL/GenBank/DDBJ databases">
        <title>The Genome Sequence of Enterococcus sp. DIV0159.</title>
        <authorList>
            <person name="Earl A."/>
            <person name="Manson A."/>
            <person name="Gilmore M."/>
            <person name="Sanders J."/>
            <person name="Shea T."/>
            <person name="Howe W."/>
            <person name="Livny J."/>
            <person name="Cuomo C."/>
            <person name="Neafsey D."/>
            <person name="Birren B."/>
        </authorList>
    </citation>
    <scope>NUCLEOTIDE SEQUENCE [LARGE SCALE GENOMIC DNA]</scope>
    <source>
        <strain evidence="8 9">665A</strain>
    </source>
</reference>
<dbReference type="Pfam" id="PF10502">
    <property type="entry name" value="Peptidase_S26"/>
    <property type="match status" value="1"/>
</dbReference>
<evidence type="ECO:0000259" key="7">
    <source>
        <dbReference type="Pfam" id="PF10502"/>
    </source>
</evidence>
<keyword evidence="6" id="KW-0472">Membrane</keyword>
<evidence type="ECO:0000256" key="2">
    <source>
        <dbReference type="ARBA" id="ARBA00004401"/>
    </source>
</evidence>
<dbReference type="NCBIfam" id="TIGR02227">
    <property type="entry name" value="sigpep_I_bact"/>
    <property type="match status" value="1"/>
</dbReference>
<sequence>MKRTRKKKTNPLKEILLAIFSCCMVAFVLLWVHTNYLIHPVAGTSMEGSLQDGDYVLVNKKSPISRYSIIGFSMPKESGMFVKRIIGLPGDAMLIQGNRLILSIGDKEFSTTYIFEIDPRVAHQLSGKTTIPKDYYFVLGDHTAVSKDSRSFGLVQLSDIEGKVQYSLYPFYKLRPIN</sequence>
<keyword evidence="6" id="KW-1133">Transmembrane helix</keyword>
<dbReference type="InterPro" id="IPR019757">
    <property type="entry name" value="Pept_S26A_signal_pept_1_Lys-AS"/>
</dbReference>
<evidence type="ECO:0000256" key="1">
    <source>
        <dbReference type="ARBA" id="ARBA00000677"/>
    </source>
</evidence>
<dbReference type="Gene3D" id="2.10.109.10">
    <property type="entry name" value="Umud Fragment, subunit A"/>
    <property type="match status" value="1"/>
</dbReference>
<comment type="catalytic activity">
    <reaction evidence="1 6">
        <text>Cleavage of hydrophobic, N-terminal signal or leader sequences from secreted and periplasmic proteins.</text>
        <dbReference type="EC" id="3.4.21.89"/>
    </reaction>
</comment>
<dbReference type="CDD" id="cd06530">
    <property type="entry name" value="S26_SPase_I"/>
    <property type="match status" value="1"/>
</dbReference>
<keyword evidence="6" id="KW-0645">Protease</keyword>
<comment type="similarity">
    <text evidence="3 6">Belongs to the peptidase S26 family.</text>
</comment>
<feature type="domain" description="Peptidase S26" evidence="7">
    <location>
        <begin position="15"/>
        <end position="167"/>
    </location>
</feature>
<protein>
    <recommendedName>
        <fullName evidence="4 6">Signal peptidase I</fullName>
        <ecNumber evidence="4 6">3.4.21.89</ecNumber>
    </recommendedName>
</protein>
<dbReference type="PRINTS" id="PR00727">
    <property type="entry name" value="LEADERPTASE"/>
</dbReference>
<name>A0ABV0EN10_9ENTE</name>
<evidence type="ECO:0000313" key="8">
    <source>
        <dbReference type="EMBL" id="MEO1769355.1"/>
    </source>
</evidence>
<evidence type="ECO:0000256" key="4">
    <source>
        <dbReference type="ARBA" id="ARBA00013208"/>
    </source>
</evidence>